<accession>G5A9Q2</accession>
<dbReference type="RefSeq" id="XP_009536898.1">
    <property type="nucleotide sequence ID" value="XM_009538603.1"/>
</dbReference>
<name>G5A9Q2_PHYSP</name>
<dbReference type="InterPro" id="IPR022675">
    <property type="entry name" value="G6P_DH_C"/>
</dbReference>
<evidence type="ECO:0000256" key="2">
    <source>
        <dbReference type="ARBA" id="ARBA00013019"/>
    </source>
</evidence>
<dbReference type="GO" id="GO:0009051">
    <property type="term" value="P:pentose-phosphate shunt, oxidative branch"/>
    <property type="evidence" value="ECO:0007669"/>
    <property type="project" value="TreeGrafter"/>
</dbReference>
<dbReference type="InterPro" id="IPR001282">
    <property type="entry name" value="G6P_DH"/>
</dbReference>
<dbReference type="EC" id="1.1.1.49" evidence="2"/>
<keyword evidence="8" id="KW-1185">Reference proteome</keyword>
<dbReference type="GO" id="GO:0050661">
    <property type="term" value="F:NADP binding"/>
    <property type="evidence" value="ECO:0007669"/>
    <property type="project" value="InterPro"/>
</dbReference>
<dbReference type="Gene3D" id="3.30.360.10">
    <property type="entry name" value="Dihydrodipicolinate Reductase, domain 2"/>
    <property type="match status" value="2"/>
</dbReference>
<proteinExistence type="predicted"/>
<feature type="non-terminal residue" evidence="7">
    <location>
        <position position="229"/>
    </location>
</feature>
<dbReference type="GO" id="GO:0004345">
    <property type="term" value="F:glucose-6-phosphate dehydrogenase activity"/>
    <property type="evidence" value="ECO:0007669"/>
    <property type="project" value="UniProtKB-EC"/>
</dbReference>
<evidence type="ECO:0000256" key="4">
    <source>
        <dbReference type="ARBA" id="ARBA00023002"/>
    </source>
</evidence>
<gene>
    <name evidence="7" type="ORF">PHYSODRAFT_390062</name>
</gene>
<dbReference type="OMA" id="EFATHYQ"/>
<evidence type="ECO:0000256" key="3">
    <source>
        <dbReference type="ARBA" id="ARBA00022857"/>
    </source>
</evidence>
<evidence type="ECO:0000256" key="1">
    <source>
        <dbReference type="ARBA" id="ARBA00004921"/>
    </source>
</evidence>
<dbReference type="GeneID" id="20651062"/>
<keyword evidence="5" id="KW-0119">Carbohydrate metabolism</keyword>
<dbReference type="InParanoid" id="G5A9Q2"/>
<dbReference type="KEGG" id="psoj:PHYSODRAFT_390062"/>
<dbReference type="EMBL" id="JH159162">
    <property type="protein sequence ID" value="EGZ07332.1"/>
    <property type="molecule type" value="Genomic_DNA"/>
</dbReference>
<organism evidence="7 8">
    <name type="scientific">Phytophthora sojae (strain P6497)</name>
    <name type="common">Soybean stem and root rot agent</name>
    <name type="synonym">Phytophthora megasperma f. sp. glycines</name>
    <dbReference type="NCBI Taxonomy" id="1094619"/>
    <lineage>
        <taxon>Eukaryota</taxon>
        <taxon>Sar</taxon>
        <taxon>Stramenopiles</taxon>
        <taxon>Oomycota</taxon>
        <taxon>Peronosporomycetes</taxon>
        <taxon>Peronosporales</taxon>
        <taxon>Peronosporaceae</taxon>
        <taxon>Phytophthora</taxon>
    </lineage>
</organism>
<reference evidence="7 8" key="1">
    <citation type="journal article" date="2006" name="Science">
        <title>Phytophthora genome sequences uncover evolutionary origins and mechanisms of pathogenesis.</title>
        <authorList>
            <person name="Tyler B.M."/>
            <person name="Tripathy S."/>
            <person name="Zhang X."/>
            <person name="Dehal P."/>
            <person name="Jiang R.H."/>
            <person name="Aerts A."/>
            <person name="Arredondo F.D."/>
            <person name="Baxter L."/>
            <person name="Bensasson D."/>
            <person name="Beynon J.L."/>
            <person name="Chapman J."/>
            <person name="Damasceno C.M."/>
            <person name="Dorrance A.E."/>
            <person name="Dou D."/>
            <person name="Dickerman A.W."/>
            <person name="Dubchak I.L."/>
            <person name="Garbelotto M."/>
            <person name="Gijzen M."/>
            <person name="Gordon S.G."/>
            <person name="Govers F."/>
            <person name="Grunwald N.J."/>
            <person name="Huang W."/>
            <person name="Ivors K.L."/>
            <person name="Jones R.W."/>
            <person name="Kamoun S."/>
            <person name="Krampis K."/>
            <person name="Lamour K.H."/>
            <person name="Lee M.K."/>
            <person name="McDonald W.H."/>
            <person name="Medina M."/>
            <person name="Meijer H.J."/>
            <person name="Nordberg E.K."/>
            <person name="Maclean D.J."/>
            <person name="Ospina-Giraldo M.D."/>
            <person name="Morris P.F."/>
            <person name="Phuntumart V."/>
            <person name="Putnam N.H."/>
            <person name="Rash S."/>
            <person name="Rose J.K."/>
            <person name="Sakihama Y."/>
            <person name="Salamov A.A."/>
            <person name="Savidor A."/>
            <person name="Scheuring C.F."/>
            <person name="Smith B.M."/>
            <person name="Sobral B.W."/>
            <person name="Terry A."/>
            <person name="Torto-Alalibo T.A."/>
            <person name="Win J."/>
            <person name="Xu Z."/>
            <person name="Zhang H."/>
            <person name="Grigoriev I.V."/>
            <person name="Rokhsar D.S."/>
            <person name="Boore J.L."/>
        </authorList>
    </citation>
    <scope>NUCLEOTIDE SEQUENCE [LARGE SCALE GENOMIC DNA]</scope>
    <source>
        <strain evidence="7 8">P6497</strain>
    </source>
</reference>
<dbReference type="Proteomes" id="UP000002640">
    <property type="component" value="Unassembled WGS sequence"/>
</dbReference>
<feature type="domain" description="Glucose-6-phosphate dehydrogenase C-terminal" evidence="6">
    <location>
        <begin position="21"/>
        <end position="72"/>
    </location>
</feature>
<dbReference type="STRING" id="1094619.G5A9Q2"/>
<evidence type="ECO:0000313" key="7">
    <source>
        <dbReference type="EMBL" id="EGZ07332.1"/>
    </source>
</evidence>
<protein>
    <recommendedName>
        <fullName evidence="2">glucose-6-phosphate dehydrogenase (NADP(+))</fullName>
        <ecNumber evidence="2">1.1.1.49</ecNumber>
    </recommendedName>
</protein>
<keyword evidence="3" id="KW-0521">NADP</keyword>
<dbReference type="Pfam" id="PF02781">
    <property type="entry name" value="G6PD_C"/>
    <property type="match status" value="1"/>
</dbReference>
<evidence type="ECO:0000259" key="6">
    <source>
        <dbReference type="Pfam" id="PF02781"/>
    </source>
</evidence>
<evidence type="ECO:0000313" key="8">
    <source>
        <dbReference type="Proteomes" id="UP000002640"/>
    </source>
</evidence>
<comment type="pathway">
    <text evidence="1">Carbohydrate degradation.</text>
</comment>
<keyword evidence="4" id="KW-0560">Oxidoreductase</keyword>
<dbReference type="SMR" id="G5A9Q2"/>
<sequence length="229" mass="25858">MDHYAGKLVVHGLRSYFQLNAAALRPIWNSDHIRDIHIEMTEKATLQNRVHYFDSAGIIRDVMVNHLQLLLNIAPPLVVGQYDEFATHYQDEMGRSLDESGHFTPTAAMVELRSSLQTWSNSTFRLAAAKATEKRVLTVVITFTQETFPAGNSAPCRLTVTIQQGHNADTRHSHRIEWSCDVSNVLSPLNLPENWEYSDTHDHRVITPTKPNLQTVKASSWDLGDELSA</sequence>
<dbReference type="SUPFAM" id="SSF55347">
    <property type="entry name" value="Glyceraldehyde-3-phosphate dehydrogenase-like, C-terminal domain"/>
    <property type="match status" value="1"/>
</dbReference>
<dbReference type="PANTHER" id="PTHR23429:SF0">
    <property type="entry name" value="GLUCOSE-6-PHOSPHATE 1-DEHYDROGENASE"/>
    <property type="match status" value="1"/>
</dbReference>
<dbReference type="AlphaFoldDB" id="G5A9Q2"/>
<evidence type="ECO:0000256" key="5">
    <source>
        <dbReference type="ARBA" id="ARBA00023277"/>
    </source>
</evidence>
<dbReference type="GO" id="GO:0006006">
    <property type="term" value="P:glucose metabolic process"/>
    <property type="evidence" value="ECO:0007669"/>
    <property type="project" value="InterPro"/>
</dbReference>
<dbReference type="PANTHER" id="PTHR23429">
    <property type="entry name" value="GLUCOSE-6-PHOSPHATE 1-DEHYDROGENASE G6PD"/>
    <property type="match status" value="1"/>
</dbReference>